<keyword evidence="4 11" id="KW-0813">Transport</keyword>
<evidence type="ECO:0000313" key="13">
    <source>
        <dbReference type="Proteomes" id="UP001608902"/>
    </source>
</evidence>
<comment type="function">
    <text evidence="1 11">Accessory subunit of the mitochondrial membrane respiratory chain NADH dehydrogenase (Complex I), that is believed not to be involved in catalysis. Complex I functions in the transfer of electrons from NADH to the respiratory chain. The immediate electron acceptor for the enzyme is believed to be ubiquinone.</text>
</comment>
<keyword evidence="7 11" id="KW-0809">Transit peptide</keyword>
<evidence type="ECO:0000256" key="8">
    <source>
        <dbReference type="ARBA" id="ARBA00022982"/>
    </source>
</evidence>
<dbReference type="Proteomes" id="UP001608902">
    <property type="component" value="Unassembled WGS sequence"/>
</dbReference>
<name>A0ABD6EFU8_9BILA</name>
<dbReference type="AlphaFoldDB" id="A0ABD6EFU8"/>
<dbReference type="PANTHER" id="PTHR12219:SF8">
    <property type="entry name" value="NADH DEHYDROGENASE [UBIQUINONE] IRON-SULFUR PROTEIN 4, MITOCHONDRIAL"/>
    <property type="match status" value="1"/>
</dbReference>
<keyword evidence="5 11" id="KW-0679">Respiratory chain</keyword>
<evidence type="ECO:0000256" key="11">
    <source>
        <dbReference type="RuleBase" id="RU367010"/>
    </source>
</evidence>
<keyword evidence="13" id="KW-1185">Reference proteome</keyword>
<gene>
    <name evidence="12" type="ORF">AB6A40_005270</name>
</gene>
<protein>
    <recommendedName>
        <fullName evidence="3 11">NADH dehydrogenase [ubiquinone] iron-sulfur protein 4, mitochondrial</fullName>
    </recommendedName>
</protein>
<evidence type="ECO:0000256" key="2">
    <source>
        <dbReference type="ARBA" id="ARBA00005882"/>
    </source>
</evidence>
<comment type="subcellular location">
    <subcellularLocation>
        <location evidence="11">Mitochondrion inner membrane</location>
        <topology evidence="11">Peripheral membrane protein</topology>
        <orientation evidence="11">Matrix side</orientation>
    </subcellularLocation>
</comment>
<dbReference type="Gene3D" id="3.30.160.190">
    <property type="entry name" value="atu1810 like domain"/>
    <property type="match status" value="1"/>
</dbReference>
<evidence type="ECO:0000256" key="7">
    <source>
        <dbReference type="ARBA" id="ARBA00022946"/>
    </source>
</evidence>
<sequence>MLRISRALVSIITPSRAVARSKSDLPVTRTSDVKRKELKDLLCPRNERALPTINVANAYDEVMDIAGVPKEHMEMRYARIFRPAREATQSGSQNTKVWKIELDNRPRWENPLMGWASTGDPLSNISMNLDFASKEDAVNFCIKNRWNFEVEEPKEKRILPKSYGANFSWNKRTRTSQK</sequence>
<keyword evidence="10 11" id="KW-0472">Membrane</keyword>
<organism evidence="12 13">
    <name type="scientific">Gnathostoma spinigerum</name>
    <dbReference type="NCBI Taxonomy" id="75299"/>
    <lineage>
        <taxon>Eukaryota</taxon>
        <taxon>Metazoa</taxon>
        <taxon>Ecdysozoa</taxon>
        <taxon>Nematoda</taxon>
        <taxon>Chromadorea</taxon>
        <taxon>Rhabditida</taxon>
        <taxon>Spirurina</taxon>
        <taxon>Gnathostomatomorpha</taxon>
        <taxon>Gnathostomatoidea</taxon>
        <taxon>Gnathostomatidae</taxon>
        <taxon>Gnathostoma</taxon>
    </lineage>
</organism>
<comment type="similarity">
    <text evidence="2 11">Belongs to the complex I NDUFS4 subunit family.</text>
</comment>
<dbReference type="PANTHER" id="PTHR12219">
    <property type="entry name" value="NADH-UBIQUINONE OXIDOREDUCTASE"/>
    <property type="match status" value="1"/>
</dbReference>
<evidence type="ECO:0000313" key="12">
    <source>
        <dbReference type="EMBL" id="MFH4978561.1"/>
    </source>
</evidence>
<evidence type="ECO:0000256" key="1">
    <source>
        <dbReference type="ARBA" id="ARBA00003195"/>
    </source>
</evidence>
<evidence type="ECO:0000256" key="3">
    <source>
        <dbReference type="ARBA" id="ARBA00015796"/>
    </source>
</evidence>
<accession>A0ABD6EFU8</accession>
<keyword evidence="9 11" id="KW-0496">Mitochondrion</keyword>
<dbReference type="InterPro" id="IPR038532">
    <property type="entry name" value="NDUFS4-like_sf"/>
</dbReference>
<comment type="caution">
    <text evidence="12">The sequence shown here is derived from an EMBL/GenBank/DDBJ whole genome shotgun (WGS) entry which is preliminary data.</text>
</comment>
<dbReference type="InterPro" id="IPR006885">
    <property type="entry name" value="NADH_UbQ_FeS_4_mit-like"/>
</dbReference>
<evidence type="ECO:0000256" key="9">
    <source>
        <dbReference type="ARBA" id="ARBA00023128"/>
    </source>
</evidence>
<keyword evidence="6 11" id="KW-0999">Mitochondrion inner membrane</keyword>
<evidence type="ECO:0000256" key="6">
    <source>
        <dbReference type="ARBA" id="ARBA00022792"/>
    </source>
</evidence>
<evidence type="ECO:0000256" key="4">
    <source>
        <dbReference type="ARBA" id="ARBA00022448"/>
    </source>
</evidence>
<reference evidence="12 13" key="1">
    <citation type="submission" date="2024-08" db="EMBL/GenBank/DDBJ databases">
        <title>Gnathostoma spinigerum genome.</title>
        <authorList>
            <person name="Gonzalez-Bertolin B."/>
            <person name="Monzon S."/>
            <person name="Zaballos A."/>
            <person name="Jimenez P."/>
            <person name="Dekumyoy P."/>
            <person name="Varona S."/>
            <person name="Cuesta I."/>
            <person name="Sumanam S."/>
            <person name="Adisakwattana P."/>
            <person name="Gasser R.B."/>
            <person name="Hernandez-Gonzalez A."/>
            <person name="Young N.D."/>
            <person name="Perteguer M.J."/>
        </authorList>
    </citation>
    <scope>NUCLEOTIDE SEQUENCE [LARGE SCALE GENOMIC DNA]</scope>
    <source>
        <strain evidence="12">AL3</strain>
        <tissue evidence="12">Liver</tissue>
    </source>
</reference>
<dbReference type="EMBL" id="JBGFUD010003300">
    <property type="protein sequence ID" value="MFH4978561.1"/>
    <property type="molecule type" value="Genomic_DNA"/>
</dbReference>
<dbReference type="Pfam" id="PF04800">
    <property type="entry name" value="NDUS4"/>
    <property type="match status" value="1"/>
</dbReference>
<evidence type="ECO:0000256" key="5">
    <source>
        <dbReference type="ARBA" id="ARBA00022660"/>
    </source>
</evidence>
<dbReference type="FunFam" id="3.30.160.190:FF:000001">
    <property type="entry name" value="NADH-ubiquinone oxidoreductase 21 kDa subunit mitochondrial"/>
    <property type="match status" value="1"/>
</dbReference>
<dbReference type="GO" id="GO:0005743">
    <property type="term" value="C:mitochondrial inner membrane"/>
    <property type="evidence" value="ECO:0007669"/>
    <property type="project" value="UniProtKB-SubCell"/>
</dbReference>
<keyword evidence="8 11" id="KW-0249">Electron transport</keyword>
<evidence type="ECO:0000256" key="10">
    <source>
        <dbReference type="ARBA" id="ARBA00023136"/>
    </source>
</evidence>
<proteinExistence type="inferred from homology"/>